<evidence type="ECO:0000313" key="3">
    <source>
        <dbReference type="Proteomes" id="UP000759537"/>
    </source>
</evidence>
<dbReference type="SUPFAM" id="SSF52047">
    <property type="entry name" value="RNI-like"/>
    <property type="match status" value="1"/>
</dbReference>
<feature type="domain" description="F-box" evidence="1">
    <location>
        <begin position="4"/>
        <end position="39"/>
    </location>
</feature>
<sequence>MSIDMLPDDVLLEIFDFYVRIRAWRLLVHVCRRWRSIVFGSPRRLDLRLFCSNKTPARETLDVWPALPLSIKCDKRAERVDNIVAVLERSDRVCHINLGIKSSDLETISAAMQVQFPDLTHLVLWSHGETVSVIPDSFLGGSAQRLENLTLENIPFPGLPKLLLSATHLVTLQVVFIPHSGYFSPEEIATALSTLTRLESLWLLFESPQSCPDWARQHPPPSPRSVLPALIRFWFKGVTEYLEIVVARIDAPRLSKLDVTFFNAIVFDTPQFIQFIRRTSMLKPLQKARVTFEGDTATVKLSSQTSGYKAEELKVRIPCRELDWQVSSMVQVCTSCLPPLSTLEDVFIYEDPCWQTHWQDNIENVLWLELLHPFTSVKNLYISGYIAQGIVPALQELVGGRATEVLPTLQNIFLELQPSRPVQEGIQQVIAVRQAAGHPIAVSYRQILR</sequence>
<dbReference type="InterPro" id="IPR001810">
    <property type="entry name" value="F-box_dom"/>
</dbReference>
<evidence type="ECO:0000259" key="1">
    <source>
        <dbReference type="Pfam" id="PF12937"/>
    </source>
</evidence>
<reference evidence="2" key="2">
    <citation type="journal article" date="2020" name="Nat. Commun.">
        <title>Large-scale genome sequencing of mycorrhizal fungi provides insights into the early evolution of symbiotic traits.</title>
        <authorList>
            <person name="Miyauchi S."/>
            <person name="Kiss E."/>
            <person name="Kuo A."/>
            <person name="Drula E."/>
            <person name="Kohler A."/>
            <person name="Sanchez-Garcia M."/>
            <person name="Morin E."/>
            <person name="Andreopoulos B."/>
            <person name="Barry K.W."/>
            <person name="Bonito G."/>
            <person name="Buee M."/>
            <person name="Carver A."/>
            <person name="Chen C."/>
            <person name="Cichocki N."/>
            <person name="Clum A."/>
            <person name="Culley D."/>
            <person name="Crous P.W."/>
            <person name="Fauchery L."/>
            <person name="Girlanda M."/>
            <person name="Hayes R.D."/>
            <person name="Keri Z."/>
            <person name="LaButti K."/>
            <person name="Lipzen A."/>
            <person name="Lombard V."/>
            <person name="Magnuson J."/>
            <person name="Maillard F."/>
            <person name="Murat C."/>
            <person name="Nolan M."/>
            <person name="Ohm R.A."/>
            <person name="Pangilinan J."/>
            <person name="Pereira M.F."/>
            <person name="Perotto S."/>
            <person name="Peter M."/>
            <person name="Pfister S."/>
            <person name="Riley R."/>
            <person name="Sitrit Y."/>
            <person name="Stielow J.B."/>
            <person name="Szollosi G."/>
            <person name="Zifcakova L."/>
            <person name="Stursova M."/>
            <person name="Spatafora J.W."/>
            <person name="Tedersoo L."/>
            <person name="Vaario L.M."/>
            <person name="Yamada A."/>
            <person name="Yan M."/>
            <person name="Wang P."/>
            <person name="Xu J."/>
            <person name="Bruns T."/>
            <person name="Baldrian P."/>
            <person name="Vilgalys R."/>
            <person name="Dunand C."/>
            <person name="Henrissat B."/>
            <person name="Grigoriev I.V."/>
            <person name="Hibbett D."/>
            <person name="Nagy L.G."/>
            <person name="Martin F.M."/>
        </authorList>
    </citation>
    <scope>NUCLEOTIDE SEQUENCE</scope>
    <source>
        <strain evidence="2">Prilba</strain>
    </source>
</reference>
<protein>
    <recommendedName>
        <fullName evidence="1">F-box domain-containing protein</fullName>
    </recommendedName>
</protein>
<dbReference type="Proteomes" id="UP000759537">
    <property type="component" value="Unassembled WGS sequence"/>
</dbReference>
<name>A0A9P5MMU4_9AGAM</name>
<dbReference type="EMBL" id="WHVB01000021">
    <property type="protein sequence ID" value="KAF8472204.1"/>
    <property type="molecule type" value="Genomic_DNA"/>
</dbReference>
<dbReference type="Gene3D" id="1.20.1280.50">
    <property type="match status" value="1"/>
</dbReference>
<accession>A0A9P5MMU4</accession>
<dbReference type="SUPFAM" id="SSF81383">
    <property type="entry name" value="F-box domain"/>
    <property type="match status" value="1"/>
</dbReference>
<reference evidence="2" key="1">
    <citation type="submission" date="2019-10" db="EMBL/GenBank/DDBJ databases">
        <authorList>
            <consortium name="DOE Joint Genome Institute"/>
            <person name="Kuo A."/>
            <person name="Miyauchi S."/>
            <person name="Kiss E."/>
            <person name="Drula E."/>
            <person name="Kohler A."/>
            <person name="Sanchez-Garcia M."/>
            <person name="Andreopoulos B."/>
            <person name="Barry K.W."/>
            <person name="Bonito G."/>
            <person name="Buee M."/>
            <person name="Carver A."/>
            <person name="Chen C."/>
            <person name="Cichocki N."/>
            <person name="Clum A."/>
            <person name="Culley D."/>
            <person name="Crous P.W."/>
            <person name="Fauchery L."/>
            <person name="Girlanda M."/>
            <person name="Hayes R."/>
            <person name="Keri Z."/>
            <person name="LaButti K."/>
            <person name="Lipzen A."/>
            <person name="Lombard V."/>
            <person name="Magnuson J."/>
            <person name="Maillard F."/>
            <person name="Morin E."/>
            <person name="Murat C."/>
            <person name="Nolan M."/>
            <person name="Ohm R."/>
            <person name="Pangilinan J."/>
            <person name="Pereira M."/>
            <person name="Perotto S."/>
            <person name="Peter M."/>
            <person name="Riley R."/>
            <person name="Sitrit Y."/>
            <person name="Stielow B."/>
            <person name="Szollosi G."/>
            <person name="Zifcakova L."/>
            <person name="Stursova M."/>
            <person name="Spatafora J.W."/>
            <person name="Tedersoo L."/>
            <person name="Vaario L.-M."/>
            <person name="Yamada A."/>
            <person name="Yan M."/>
            <person name="Wang P."/>
            <person name="Xu J."/>
            <person name="Bruns T."/>
            <person name="Baldrian P."/>
            <person name="Vilgalys R."/>
            <person name="Henrissat B."/>
            <person name="Grigoriev I.V."/>
            <person name="Hibbett D."/>
            <person name="Nagy L.G."/>
            <person name="Martin F.M."/>
        </authorList>
    </citation>
    <scope>NUCLEOTIDE SEQUENCE</scope>
    <source>
        <strain evidence="2">Prilba</strain>
    </source>
</reference>
<proteinExistence type="predicted"/>
<dbReference type="Gene3D" id="3.80.10.10">
    <property type="entry name" value="Ribonuclease Inhibitor"/>
    <property type="match status" value="1"/>
</dbReference>
<keyword evidence="3" id="KW-1185">Reference proteome</keyword>
<comment type="caution">
    <text evidence="2">The sequence shown here is derived from an EMBL/GenBank/DDBJ whole genome shotgun (WGS) entry which is preliminary data.</text>
</comment>
<evidence type="ECO:0000313" key="2">
    <source>
        <dbReference type="EMBL" id="KAF8472204.1"/>
    </source>
</evidence>
<dbReference type="InterPro" id="IPR036047">
    <property type="entry name" value="F-box-like_dom_sf"/>
</dbReference>
<dbReference type="InterPro" id="IPR032675">
    <property type="entry name" value="LRR_dom_sf"/>
</dbReference>
<dbReference type="AlphaFoldDB" id="A0A9P5MMU4"/>
<dbReference type="Pfam" id="PF12937">
    <property type="entry name" value="F-box-like"/>
    <property type="match status" value="1"/>
</dbReference>
<dbReference type="OrthoDB" id="3365698at2759"/>
<gene>
    <name evidence="2" type="ORF">DFH94DRAFT_191497</name>
</gene>
<organism evidence="2 3">
    <name type="scientific">Russula ochroleuca</name>
    <dbReference type="NCBI Taxonomy" id="152965"/>
    <lineage>
        <taxon>Eukaryota</taxon>
        <taxon>Fungi</taxon>
        <taxon>Dikarya</taxon>
        <taxon>Basidiomycota</taxon>
        <taxon>Agaricomycotina</taxon>
        <taxon>Agaricomycetes</taxon>
        <taxon>Russulales</taxon>
        <taxon>Russulaceae</taxon>
        <taxon>Russula</taxon>
    </lineage>
</organism>